<gene>
    <name evidence="1" type="ORF">METZ01_LOCUS270933</name>
</gene>
<sequence length="57" mass="6312">MNKDNSINKFFKRESKKHFPAIGEASLSGVIVEANPENGLANKINSFIFGGELKNIF</sequence>
<dbReference type="EMBL" id="UINC01077710">
    <property type="protein sequence ID" value="SVC18079.1"/>
    <property type="molecule type" value="Genomic_DNA"/>
</dbReference>
<reference evidence="1" key="1">
    <citation type="submission" date="2018-05" db="EMBL/GenBank/DDBJ databases">
        <authorList>
            <person name="Lanie J.A."/>
            <person name="Ng W.-L."/>
            <person name="Kazmierczak K.M."/>
            <person name="Andrzejewski T.M."/>
            <person name="Davidsen T.M."/>
            <person name="Wayne K.J."/>
            <person name="Tettelin H."/>
            <person name="Glass J.I."/>
            <person name="Rusch D."/>
            <person name="Podicherti R."/>
            <person name="Tsui H.-C.T."/>
            <person name="Winkler M.E."/>
        </authorList>
    </citation>
    <scope>NUCLEOTIDE SEQUENCE</scope>
</reference>
<evidence type="ECO:0000313" key="1">
    <source>
        <dbReference type="EMBL" id="SVC18079.1"/>
    </source>
</evidence>
<accession>A0A382K1V1</accession>
<proteinExistence type="predicted"/>
<protein>
    <submittedName>
        <fullName evidence="1">Uncharacterized protein</fullName>
    </submittedName>
</protein>
<organism evidence="1">
    <name type="scientific">marine metagenome</name>
    <dbReference type="NCBI Taxonomy" id="408172"/>
    <lineage>
        <taxon>unclassified sequences</taxon>
        <taxon>metagenomes</taxon>
        <taxon>ecological metagenomes</taxon>
    </lineage>
</organism>
<dbReference type="AlphaFoldDB" id="A0A382K1V1"/>
<name>A0A382K1V1_9ZZZZ</name>